<accession>A0A9P6GWL0</accession>
<protein>
    <recommendedName>
        <fullName evidence="3">Reverse transcriptase</fullName>
    </recommendedName>
</protein>
<name>A0A9P6GWL0_9MICR</name>
<organism evidence="1 2">
    <name type="scientific">Nosema granulosis</name>
    <dbReference type="NCBI Taxonomy" id="83296"/>
    <lineage>
        <taxon>Eukaryota</taxon>
        <taxon>Fungi</taxon>
        <taxon>Fungi incertae sedis</taxon>
        <taxon>Microsporidia</taxon>
        <taxon>Nosematidae</taxon>
        <taxon>Nosema</taxon>
    </lineage>
</organism>
<dbReference type="AlphaFoldDB" id="A0A9P6GWL0"/>
<dbReference type="OrthoDB" id="2193011at2759"/>
<sequence>MGRGLQSCENKSEIMLLQLYNYFNSKSTSLRSKAILEVERKNSTHFSQIKAYLRIKYNLKEDTDLTLDVIRSEQRGALYDEINKKHQHKKLYSQAKNPTFSLKDSSLWLTKGNNRARDEGALCYLQDTNIFLGENINCPHCKEKRRTVDHLATKCDRMLSFDYTRRHNEVVRCIHLQLCLTYNLKSSKKIRNHSVQEIVSNDKVEIRVDTRIKTDVKIQFNKPDIFVYDKVKKEISIIEIGITSLDNLQTVELEKARKYDLLAIEVGLMYKCKVRIIPYVMTWDGCVTTYHRKYVRSLNLSASTETYIQSRVLKKTLESISFEHRQGHQEGGSAIREADETARRLVGEKTTSKEGMLCSTAN</sequence>
<proteinExistence type="predicted"/>
<evidence type="ECO:0008006" key="3">
    <source>
        <dbReference type="Google" id="ProtNLM"/>
    </source>
</evidence>
<reference evidence="1 2" key="1">
    <citation type="journal article" date="2020" name="Genome Biol. Evol.">
        <title>Comparative genomics of strictly vertically transmitted, feminizing microsporidia endosymbionts of amphipod crustaceans.</title>
        <authorList>
            <person name="Cormier A."/>
            <person name="Chebbi M.A."/>
            <person name="Giraud I."/>
            <person name="Wattier R."/>
            <person name="Teixeira M."/>
            <person name="Gilbert C."/>
            <person name="Rigaud T."/>
            <person name="Cordaux R."/>
        </authorList>
    </citation>
    <scope>NUCLEOTIDE SEQUENCE [LARGE SCALE GENOMIC DNA]</scope>
    <source>
        <strain evidence="1 2">Ou3-Ou53</strain>
    </source>
</reference>
<comment type="caution">
    <text evidence="1">The sequence shown here is derived from an EMBL/GenBank/DDBJ whole genome shotgun (WGS) entry which is preliminary data.</text>
</comment>
<evidence type="ECO:0000313" key="1">
    <source>
        <dbReference type="EMBL" id="KAF9760793.1"/>
    </source>
</evidence>
<dbReference type="PANTHER" id="PTHR35450">
    <property type="entry name" value="REVERSE TRANSCRIPTASE DOMAIN-CONTAINING PROTEIN"/>
    <property type="match status" value="1"/>
</dbReference>
<dbReference type="PANTHER" id="PTHR35450:SF2">
    <property type="entry name" value="REVERSE TRANSCRIPTASE DOMAIN-CONTAINING PROTEIN"/>
    <property type="match status" value="1"/>
</dbReference>
<dbReference type="Proteomes" id="UP000740883">
    <property type="component" value="Unassembled WGS sequence"/>
</dbReference>
<evidence type="ECO:0000313" key="2">
    <source>
        <dbReference type="Proteomes" id="UP000740883"/>
    </source>
</evidence>
<dbReference type="EMBL" id="SBJO01000521">
    <property type="protein sequence ID" value="KAF9760793.1"/>
    <property type="molecule type" value="Genomic_DNA"/>
</dbReference>
<gene>
    <name evidence="1" type="ORF">NGRA_3022</name>
</gene>
<keyword evidence="2" id="KW-1185">Reference proteome</keyword>